<protein>
    <submittedName>
        <fullName evidence="2">Uncharacterized protein</fullName>
    </submittedName>
</protein>
<keyword evidence="1" id="KW-0472">Membrane</keyword>
<name>A0A023MIE0_GVAS</name>
<organism evidence="2">
    <name type="scientific">Agrotis segetum granulosis virus</name>
    <name type="common">AsGV</name>
    <name type="synonym">Agrotis segetum granulovirus</name>
    <dbReference type="NCBI Taxonomy" id="10464"/>
    <lineage>
        <taxon>Viruses</taxon>
        <taxon>Viruses incertae sedis</taxon>
        <taxon>Naldaviricetes</taxon>
        <taxon>Lefavirales</taxon>
        <taxon>Baculoviridae</taxon>
        <taxon>Betabaculovirus</taxon>
        <taxon>Betabaculovirus agsegetum</taxon>
    </lineage>
</organism>
<evidence type="ECO:0000313" key="4">
    <source>
        <dbReference type="Proteomes" id="UP000232958"/>
    </source>
</evidence>
<gene>
    <name evidence="2" type="ORF">AsGV044</name>
</gene>
<feature type="transmembrane region" description="Helical" evidence="1">
    <location>
        <begin position="81"/>
        <end position="100"/>
    </location>
</feature>
<reference evidence="3 4" key="2">
    <citation type="submission" date="2015-05" db="EMBL/GenBank/DDBJ databases">
        <title>Complete Sequence of an Agrotis segetum granulovirus isolate from Europe.</title>
        <authorList>
            <person name="Gueli Alletti G."/>
            <person name="Wennmann J.T."/>
            <person name="Jehle J.A."/>
        </authorList>
    </citation>
    <scope>NUCLEOTIDE SEQUENCE [LARGE SCALE GENOMIC DNA]</scope>
    <source>
        <strain evidence="3 4">DA</strain>
    </source>
</reference>
<feature type="transmembrane region" description="Helical" evidence="1">
    <location>
        <begin position="277"/>
        <end position="297"/>
    </location>
</feature>
<keyword evidence="1" id="KW-1133">Transmembrane helix</keyword>
<sequence length="422" mass="47859">MSSNIYITFTIIVVKIFHSMLGSIIGIPKMGLHTKLSKRIHDGNESLLVTRVEIITSVIKFIVTLLFIVTNKEENQLKYKIRLVLLPVCGSVLTLITLLYMDSYQDTITTSWIYFLSILPSLTGESFLLETCLSDVVALIEKCPKRRVTLYLWVKGGKMIGVCLIQVVAPLVGITEFYMINMVSPFVCVVLVMTTFMAICLETKPAPSPEEIDLTAPKPLNTTAQRPSLYNTLREMTKYHYLLCLLITLHSAQRGEYKFTFIFLSSHLDFTPKELRLINGAQYTLFAVSLYVMGFIIKSVKLPAVTMIAFIISMLFSTAARVCQIIAWDLNRFDVWCLSALLSTPGPLAYQIMQQLMYQKFEEKRLVGFVLLTADQFVSIPFVQLYQTVAQLYVTPFYVTLGLMIAVTIGGLSFKTMRNWLR</sequence>
<dbReference type="InterPro" id="IPR036259">
    <property type="entry name" value="MFS_trans_sf"/>
</dbReference>
<dbReference type="EMBL" id="KR584663">
    <property type="protein sequence ID" value="AKN63318.1"/>
    <property type="molecule type" value="Genomic_DNA"/>
</dbReference>
<reference evidence="2" key="1">
    <citation type="journal article" date="2014" name="Arch. Virol.">
        <title>Complete genome sequence of Agrotis segetum granulovirus Shanghai strain.</title>
        <authorList>
            <person name="Zhang X."/>
            <person name="Liang Z."/>
            <person name="Yin X."/>
            <person name="Wang J."/>
            <person name="Shao X."/>
        </authorList>
    </citation>
    <scope>NUCLEOTIDE SEQUENCE</scope>
    <source>
        <strain evidence="2">L1</strain>
    </source>
</reference>
<evidence type="ECO:0000256" key="1">
    <source>
        <dbReference type="SAM" id="Phobius"/>
    </source>
</evidence>
<feature type="transmembrane region" description="Helical" evidence="1">
    <location>
        <begin position="392"/>
        <end position="414"/>
    </location>
</feature>
<proteinExistence type="predicted"/>
<feature type="transmembrane region" description="Helical" evidence="1">
    <location>
        <begin position="365"/>
        <end position="386"/>
    </location>
</feature>
<keyword evidence="4" id="KW-1185">Reference proteome</keyword>
<accession>A0A023MIE0</accession>
<feature type="transmembrane region" description="Helical" evidence="1">
    <location>
        <begin position="152"/>
        <end position="172"/>
    </location>
</feature>
<feature type="transmembrane region" description="Helical" evidence="1">
    <location>
        <begin position="7"/>
        <end position="28"/>
    </location>
</feature>
<dbReference type="EMBL" id="KC994902">
    <property type="protein sequence ID" value="AHN92083.1"/>
    <property type="molecule type" value="Genomic_DNA"/>
</dbReference>
<feature type="transmembrane region" description="Helical" evidence="1">
    <location>
        <begin position="304"/>
        <end position="327"/>
    </location>
</feature>
<dbReference type="SUPFAM" id="SSF103473">
    <property type="entry name" value="MFS general substrate transporter"/>
    <property type="match status" value="1"/>
</dbReference>
<dbReference type="OrthoDB" id="9699at10239"/>
<evidence type="ECO:0000313" key="2">
    <source>
        <dbReference type="EMBL" id="AHN92083.1"/>
    </source>
</evidence>
<organismHost>
    <name type="scientific">Agrotis segetum</name>
    <name type="common">Turnip moth</name>
    <dbReference type="NCBI Taxonomy" id="47767"/>
</organismHost>
<dbReference type="Proteomes" id="UP000232958">
    <property type="component" value="Segment"/>
</dbReference>
<evidence type="ECO:0000313" key="3">
    <source>
        <dbReference type="EMBL" id="AKN63318.1"/>
    </source>
</evidence>
<feature type="transmembrane region" description="Helical" evidence="1">
    <location>
        <begin position="112"/>
        <end position="140"/>
    </location>
</feature>
<feature type="transmembrane region" description="Helical" evidence="1">
    <location>
        <begin position="48"/>
        <end position="69"/>
    </location>
</feature>
<feature type="transmembrane region" description="Helical" evidence="1">
    <location>
        <begin position="178"/>
        <end position="201"/>
    </location>
</feature>
<keyword evidence="1" id="KW-0812">Transmembrane</keyword>